<comment type="caution">
    <text evidence="2">The sequence shown here is derived from an EMBL/GenBank/DDBJ whole genome shotgun (WGS) entry which is preliminary data.</text>
</comment>
<reference evidence="2 3" key="1">
    <citation type="submission" date="2018-11" db="EMBL/GenBank/DDBJ databases">
        <authorList>
            <person name="Li F."/>
        </authorList>
    </citation>
    <scope>NUCLEOTIDE SEQUENCE [LARGE SCALE GENOMIC DNA]</scope>
    <source>
        <strain evidence="2 3">KIS18-7</strain>
    </source>
</reference>
<dbReference type="EMBL" id="RJSG01000001">
    <property type="protein sequence ID" value="RNL81341.1"/>
    <property type="molecule type" value="Genomic_DNA"/>
</dbReference>
<dbReference type="AlphaFoldDB" id="A0A3N0E0G7"/>
<dbReference type="OrthoDB" id="3829155at2"/>
<evidence type="ECO:0000259" key="1">
    <source>
        <dbReference type="Pfam" id="PF13399"/>
    </source>
</evidence>
<name>A0A3N0E0G7_9ACTN</name>
<dbReference type="RefSeq" id="WP_123232544.1">
    <property type="nucleotide sequence ID" value="NZ_RJSG01000001.1"/>
</dbReference>
<protein>
    <submittedName>
        <fullName evidence="2">LytR family transcriptional regulator</fullName>
    </submittedName>
</protein>
<gene>
    <name evidence="2" type="ORF">EFL95_03030</name>
</gene>
<accession>A0A3N0E0G7</accession>
<evidence type="ECO:0000313" key="2">
    <source>
        <dbReference type="EMBL" id="RNL81341.1"/>
    </source>
</evidence>
<dbReference type="Gene3D" id="3.30.70.2390">
    <property type="match status" value="1"/>
</dbReference>
<proteinExistence type="predicted"/>
<dbReference type="Proteomes" id="UP000277094">
    <property type="component" value="Unassembled WGS sequence"/>
</dbReference>
<evidence type="ECO:0000313" key="3">
    <source>
        <dbReference type="Proteomes" id="UP000277094"/>
    </source>
</evidence>
<dbReference type="InterPro" id="IPR027381">
    <property type="entry name" value="LytR/CpsA/Psr_C"/>
</dbReference>
<feature type="domain" description="LytR/CpsA/Psr regulator C-terminal" evidence="1">
    <location>
        <begin position="57"/>
        <end position="145"/>
    </location>
</feature>
<organism evidence="2 3">
    <name type="scientific">Nocardioides marmorisolisilvae</name>
    <dbReference type="NCBI Taxonomy" id="1542737"/>
    <lineage>
        <taxon>Bacteria</taxon>
        <taxon>Bacillati</taxon>
        <taxon>Actinomycetota</taxon>
        <taxon>Actinomycetes</taxon>
        <taxon>Propionibacteriales</taxon>
        <taxon>Nocardioidaceae</taxon>
        <taxon>Nocardioides</taxon>
    </lineage>
</organism>
<keyword evidence="3" id="KW-1185">Reference proteome</keyword>
<dbReference type="Pfam" id="PF13399">
    <property type="entry name" value="LytR_C"/>
    <property type="match status" value="1"/>
</dbReference>
<sequence length="165" mass="16977">MNPRLTAPLSLAAAALAVLVMAMWGMNALTAPFEGDDSSGTDTSSCGSTHRTIKRSDVTVSVYNAGKRQGRAGVTLDRLESAGFNPGAVGNAPKGTKLHGAVVHTTKKDHPDATLVAEALGPHVSVVVTSVDLGPGVDVLIGDRFNKLDPKAPRSIRVTHTVGGC</sequence>